<evidence type="ECO:0000313" key="2">
    <source>
        <dbReference type="Proteomes" id="UP000223527"/>
    </source>
</evidence>
<dbReference type="EMBL" id="PDNU01000031">
    <property type="protein sequence ID" value="PHK94058.1"/>
    <property type="molecule type" value="Genomic_DNA"/>
</dbReference>
<dbReference type="RefSeq" id="WP_099096333.1">
    <property type="nucleotide sequence ID" value="NZ_PDNU01000031.1"/>
</dbReference>
<name>A0A2C7A1X9_9PROT</name>
<protein>
    <submittedName>
        <fullName evidence="1">Uncharacterized protein</fullName>
    </submittedName>
</protein>
<reference evidence="1 2" key="1">
    <citation type="submission" date="2017-10" db="EMBL/GenBank/DDBJ databases">
        <authorList>
            <person name="Banno H."/>
            <person name="Chua N.-H."/>
        </authorList>
    </citation>
    <scope>NUCLEOTIDE SEQUENCE [LARGE SCALE GENOMIC DNA]</scope>
    <source>
        <strain evidence="1 2">YW11</strain>
    </source>
</reference>
<accession>A0A2C7A1X9</accession>
<gene>
    <name evidence="1" type="ORF">CR162_14910</name>
</gene>
<comment type="caution">
    <text evidence="1">The sequence shown here is derived from an EMBL/GenBank/DDBJ whole genome shotgun (WGS) entry which is preliminary data.</text>
</comment>
<dbReference type="AlphaFoldDB" id="A0A2C7A1X9"/>
<keyword evidence="2" id="KW-1185">Reference proteome</keyword>
<organism evidence="1 2">
    <name type="scientific">Teichococcus rhizosphaerae</name>
    <dbReference type="NCBI Taxonomy" id="1335062"/>
    <lineage>
        <taxon>Bacteria</taxon>
        <taxon>Pseudomonadati</taxon>
        <taxon>Pseudomonadota</taxon>
        <taxon>Alphaproteobacteria</taxon>
        <taxon>Acetobacterales</taxon>
        <taxon>Roseomonadaceae</taxon>
        <taxon>Roseomonas</taxon>
    </lineage>
</organism>
<sequence length="144" mass="14758">MMTATAPTTARETVLLALGDAWEAADAAGLDELALDIEADTQEARTDPELAPPRPGVPAGLELWGADVVRRLAAALRGGDAAEARRQAALLEVAFGTEGARSGHAAAVARHGHRLVRRTATGWPPPDQAAAAEALRTLRGAAGG</sequence>
<evidence type="ECO:0000313" key="1">
    <source>
        <dbReference type="EMBL" id="PHK94058.1"/>
    </source>
</evidence>
<proteinExistence type="predicted"/>
<dbReference type="Proteomes" id="UP000223527">
    <property type="component" value="Unassembled WGS sequence"/>
</dbReference>